<organism evidence="2 3">
    <name type="scientific">Deefgea tanakiae</name>
    <dbReference type="NCBI Taxonomy" id="2865840"/>
    <lineage>
        <taxon>Bacteria</taxon>
        <taxon>Pseudomonadati</taxon>
        <taxon>Pseudomonadota</taxon>
        <taxon>Betaproteobacteria</taxon>
        <taxon>Neisseriales</taxon>
        <taxon>Chitinibacteraceae</taxon>
        <taxon>Deefgea</taxon>
    </lineage>
</organism>
<keyword evidence="3" id="KW-1185">Reference proteome</keyword>
<evidence type="ECO:0000313" key="2">
    <source>
        <dbReference type="EMBL" id="QZA78069.1"/>
    </source>
</evidence>
<keyword evidence="1" id="KW-1133">Transmembrane helix</keyword>
<gene>
    <name evidence="2" type="ORF">K4H28_01090</name>
</gene>
<reference evidence="2 3" key="1">
    <citation type="submission" date="2021-08" db="EMBL/GenBank/DDBJ databases">
        <title>complete genome sequencing of Deefgea sp. D25.</title>
        <authorList>
            <person name="Bae J.-W."/>
            <person name="Gim D.-H."/>
        </authorList>
    </citation>
    <scope>NUCLEOTIDE SEQUENCE [LARGE SCALE GENOMIC DNA]</scope>
    <source>
        <strain evidence="2 3">D25</strain>
    </source>
</reference>
<accession>A0ABX8Z654</accession>
<dbReference type="Proteomes" id="UP000825679">
    <property type="component" value="Chromosome"/>
</dbReference>
<proteinExistence type="predicted"/>
<evidence type="ECO:0000256" key="1">
    <source>
        <dbReference type="SAM" id="Phobius"/>
    </source>
</evidence>
<keyword evidence="1" id="KW-0812">Transmembrane</keyword>
<keyword evidence="1" id="KW-0472">Membrane</keyword>
<protein>
    <submittedName>
        <fullName evidence="2">Uncharacterized protein</fullName>
    </submittedName>
</protein>
<dbReference type="EMBL" id="CP081150">
    <property type="protein sequence ID" value="QZA78069.1"/>
    <property type="molecule type" value="Genomic_DNA"/>
</dbReference>
<evidence type="ECO:0000313" key="3">
    <source>
        <dbReference type="Proteomes" id="UP000825679"/>
    </source>
</evidence>
<name>A0ABX8Z654_9NEIS</name>
<feature type="transmembrane region" description="Helical" evidence="1">
    <location>
        <begin position="6"/>
        <end position="29"/>
    </location>
</feature>
<dbReference type="RefSeq" id="WP_221006443.1">
    <property type="nucleotide sequence ID" value="NZ_CP081150.1"/>
</dbReference>
<sequence>MNAFNDIAAIAGIGALCVFYYFVVYNPWLQKYWQQSMTKVEYLQWHADCVVGDKISCFQCGSTEQMDLGLARPTDFRRRIVCARCKTVLWRESI</sequence>